<gene>
    <name evidence="1" type="ORF">SCALOS_LOCUS1760</name>
</gene>
<accession>A0ACA9KC60</accession>
<protein>
    <submittedName>
        <fullName evidence="1">9105_t:CDS:1</fullName>
    </submittedName>
</protein>
<dbReference type="EMBL" id="CAJVPM010001327">
    <property type="protein sequence ID" value="CAG8464572.1"/>
    <property type="molecule type" value="Genomic_DNA"/>
</dbReference>
<keyword evidence="2" id="KW-1185">Reference proteome</keyword>
<sequence>GTNLSLQVPSVTFPTSESVLICGDQITIKFIDDGNPPTSSMSGIKVQFMTDHDKQQITLLTIAENLLTNETQTAFKVPSIKTLGYPPGKLYSLMFSDPDKPDKGGVSWSPRFTVLEAGINTIIDNFYQRSEIIDSSESPSVTTPVIKKETSNSFLLGNIPLPLPEISLLPDPQTTSSTNNEMSVAANAATLVVSTPTNTATPVVTTSANAATPAIIMTPTHDWNSVMTAMINPTMPVTVAIPLTPNKQHSPSSDPGTVIVIVNHPKTSNTQNSLQTQPSIADSQSSAINNRFVRLGESYYIIMNLGCMLIGLFFNLK</sequence>
<dbReference type="Proteomes" id="UP000789860">
    <property type="component" value="Unassembled WGS sequence"/>
</dbReference>
<name>A0ACA9KC60_9GLOM</name>
<evidence type="ECO:0000313" key="2">
    <source>
        <dbReference type="Proteomes" id="UP000789860"/>
    </source>
</evidence>
<feature type="non-terminal residue" evidence="1">
    <location>
        <position position="1"/>
    </location>
</feature>
<proteinExistence type="predicted"/>
<organism evidence="1 2">
    <name type="scientific">Scutellospora calospora</name>
    <dbReference type="NCBI Taxonomy" id="85575"/>
    <lineage>
        <taxon>Eukaryota</taxon>
        <taxon>Fungi</taxon>
        <taxon>Fungi incertae sedis</taxon>
        <taxon>Mucoromycota</taxon>
        <taxon>Glomeromycotina</taxon>
        <taxon>Glomeromycetes</taxon>
        <taxon>Diversisporales</taxon>
        <taxon>Gigasporaceae</taxon>
        <taxon>Scutellospora</taxon>
    </lineage>
</organism>
<evidence type="ECO:0000313" key="1">
    <source>
        <dbReference type="EMBL" id="CAG8464572.1"/>
    </source>
</evidence>
<reference evidence="1" key="1">
    <citation type="submission" date="2021-06" db="EMBL/GenBank/DDBJ databases">
        <authorList>
            <person name="Kallberg Y."/>
            <person name="Tangrot J."/>
            <person name="Rosling A."/>
        </authorList>
    </citation>
    <scope>NUCLEOTIDE SEQUENCE</scope>
    <source>
        <strain evidence="1">AU212A</strain>
    </source>
</reference>
<comment type="caution">
    <text evidence="1">The sequence shown here is derived from an EMBL/GenBank/DDBJ whole genome shotgun (WGS) entry which is preliminary data.</text>
</comment>